<feature type="transmembrane region" description="Helical" evidence="15">
    <location>
        <begin position="235"/>
        <end position="251"/>
    </location>
</feature>
<comment type="pathway">
    <text evidence="2 15">Protein modification; protein glycosylation.</text>
</comment>
<dbReference type="PANTHER" id="PTHR10050:SF50">
    <property type="entry name" value="DOLICHYL-PHOSPHATE-MANNOSE--PROTEIN MANNOSYLTRANSFERASE 1-RELATED"/>
    <property type="match status" value="1"/>
</dbReference>
<dbReference type="PANTHER" id="PTHR10050">
    <property type="entry name" value="DOLICHYL-PHOSPHATE-MANNOSE--PROTEIN MANNOSYLTRANSFERASE"/>
    <property type="match status" value="1"/>
</dbReference>
<evidence type="ECO:0000259" key="17">
    <source>
        <dbReference type="PROSITE" id="PS50919"/>
    </source>
</evidence>
<dbReference type="Proteomes" id="UP000736335">
    <property type="component" value="Unassembled WGS sequence"/>
</dbReference>
<dbReference type="Pfam" id="PF02366">
    <property type="entry name" value="PMT"/>
    <property type="match status" value="1"/>
</dbReference>
<dbReference type="InterPro" id="IPR036300">
    <property type="entry name" value="MIR_dom_sf"/>
</dbReference>
<comment type="function">
    <text evidence="15">Transfers mannose from Dol-P-mannose to Ser or Thr residues on proteins.</text>
</comment>
<evidence type="ECO:0000313" key="19">
    <source>
        <dbReference type="Proteomes" id="UP000736335"/>
    </source>
</evidence>
<dbReference type="OrthoDB" id="292747at2759"/>
<keyword evidence="12" id="KW-0325">Glycoprotein</keyword>
<keyword evidence="10 15" id="KW-1133">Transmembrane helix</keyword>
<evidence type="ECO:0000256" key="3">
    <source>
        <dbReference type="ARBA" id="ARBA00007222"/>
    </source>
</evidence>
<feature type="transmembrane region" description="Helical" evidence="15">
    <location>
        <begin position="110"/>
        <end position="132"/>
    </location>
</feature>
<evidence type="ECO:0000256" key="10">
    <source>
        <dbReference type="ARBA" id="ARBA00022989"/>
    </source>
</evidence>
<feature type="region of interest" description="Disordered" evidence="16">
    <location>
        <begin position="785"/>
        <end position="809"/>
    </location>
</feature>
<feature type="compositionally biased region" description="Basic and acidic residues" evidence="16">
    <location>
        <begin position="890"/>
        <end position="905"/>
    </location>
</feature>
<comment type="caution">
    <text evidence="18">The sequence shown here is derived from an EMBL/GenBank/DDBJ whole genome shotgun (WGS) entry which is preliminary data.</text>
</comment>
<dbReference type="Pfam" id="PF02815">
    <property type="entry name" value="MIR"/>
    <property type="match status" value="1"/>
</dbReference>
<feature type="region of interest" description="Disordered" evidence="16">
    <location>
        <begin position="1"/>
        <end position="53"/>
    </location>
</feature>
<evidence type="ECO:0000256" key="6">
    <source>
        <dbReference type="ARBA" id="ARBA00022679"/>
    </source>
</evidence>
<evidence type="ECO:0000256" key="14">
    <source>
        <dbReference type="ARBA" id="ARBA00045102"/>
    </source>
</evidence>
<reference evidence="18" key="1">
    <citation type="journal article" date="2020" name="Nat. Commun.">
        <title>Large-scale genome sequencing of mycorrhizal fungi provides insights into the early evolution of symbiotic traits.</title>
        <authorList>
            <person name="Miyauchi S."/>
            <person name="Kiss E."/>
            <person name="Kuo A."/>
            <person name="Drula E."/>
            <person name="Kohler A."/>
            <person name="Sanchez-Garcia M."/>
            <person name="Morin E."/>
            <person name="Andreopoulos B."/>
            <person name="Barry K.W."/>
            <person name="Bonito G."/>
            <person name="Buee M."/>
            <person name="Carver A."/>
            <person name="Chen C."/>
            <person name="Cichocki N."/>
            <person name="Clum A."/>
            <person name="Culley D."/>
            <person name="Crous P.W."/>
            <person name="Fauchery L."/>
            <person name="Girlanda M."/>
            <person name="Hayes R.D."/>
            <person name="Keri Z."/>
            <person name="LaButti K."/>
            <person name="Lipzen A."/>
            <person name="Lombard V."/>
            <person name="Magnuson J."/>
            <person name="Maillard F."/>
            <person name="Murat C."/>
            <person name="Nolan M."/>
            <person name="Ohm R.A."/>
            <person name="Pangilinan J."/>
            <person name="Pereira M.F."/>
            <person name="Perotto S."/>
            <person name="Peter M."/>
            <person name="Pfister S."/>
            <person name="Riley R."/>
            <person name="Sitrit Y."/>
            <person name="Stielow J.B."/>
            <person name="Szollosi G."/>
            <person name="Zifcakova L."/>
            <person name="Stursova M."/>
            <person name="Spatafora J.W."/>
            <person name="Tedersoo L."/>
            <person name="Vaario L.M."/>
            <person name="Yamada A."/>
            <person name="Yan M."/>
            <person name="Wang P."/>
            <person name="Xu J."/>
            <person name="Bruns T."/>
            <person name="Baldrian P."/>
            <person name="Vilgalys R."/>
            <person name="Dunand C."/>
            <person name="Henrissat B."/>
            <person name="Grigoriev I.V."/>
            <person name="Hibbett D."/>
            <person name="Nagy L.G."/>
            <person name="Martin F.M."/>
        </authorList>
    </citation>
    <scope>NUCLEOTIDE SEQUENCE</scope>
    <source>
        <strain evidence="18">UH-Tt-Lm1</strain>
    </source>
</reference>
<evidence type="ECO:0000256" key="2">
    <source>
        <dbReference type="ARBA" id="ARBA00004922"/>
    </source>
</evidence>
<feature type="domain" description="MIR" evidence="17">
    <location>
        <begin position="342"/>
        <end position="396"/>
    </location>
</feature>
<comment type="subcellular location">
    <subcellularLocation>
        <location evidence="1 15">Endoplasmic reticulum membrane</location>
        <topology evidence="1 15">Multi-pass membrane protein</topology>
    </subcellularLocation>
</comment>
<organism evidence="18 19">
    <name type="scientific">Thelephora terrestris</name>
    <dbReference type="NCBI Taxonomy" id="56493"/>
    <lineage>
        <taxon>Eukaryota</taxon>
        <taxon>Fungi</taxon>
        <taxon>Dikarya</taxon>
        <taxon>Basidiomycota</taxon>
        <taxon>Agaricomycotina</taxon>
        <taxon>Agaricomycetes</taxon>
        <taxon>Thelephorales</taxon>
        <taxon>Thelephoraceae</taxon>
        <taxon>Thelephora</taxon>
    </lineage>
</organism>
<evidence type="ECO:0000256" key="12">
    <source>
        <dbReference type="ARBA" id="ARBA00023180"/>
    </source>
</evidence>
<accession>A0A9P6L400</accession>
<feature type="transmembrane region" description="Helical" evidence="15">
    <location>
        <begin position="651"/>
        <end position="669"/>
    </location>
</feature>
<dbReference type="Pfam" id="PF16192">
    <property type="entry name" value="PMT_4TMC"/>
    <property type="match status" value="1"/>
</dbReference>
<dbReference type="InterPro" id="IPR016093">
    <property type="entry name" value="MIR_motif"/>
</dbReference>
<comment type="catalytic activity">
    <reaction evidence="13 15">
        <text>a di-trans,poly-cis-dolichyl beta-D-mannosyl phosphate + L-threonyl-[protein] = 3-O-(alpha-D-mannosyl)-L-threonyl-[protein] + a di-trans,poly-cis-dolichyl phosphate + H(+)</text>
        <dbReference type="Rhea" id="RHEA:53396"/>
        <dbReference type="Rhea" id="RHEA-COMP:11060"/>
        <dbReference type="Rhea" id="RHEA-COMP:13547"/>
        <dbReference type="Rhea" id="RHEA-COMP:19498"/>
        <dbReference type="Rhea" id="RHEA-COMP:19501"/>
        <dbReference type="ChEBI" id="CHEBI:15378"/>
        <dbReference type="ChEBI" id="CHEBI:30013"/>
        <dbReference type="ChEBI" id="CHEBI:57683"/>
        <dbReference type="ChEBI" id="CHEBI:58211"/>
        <dbReference type="ChEBI" id="CHEBI:137323"/>
        <dbReference type="EC" id="2.4.1.109"/>
    </reaction>
</comment>
<keyword evidence="7 15" id="KW-0812">Transmembrane</keyword>
<feature type="compositionally biased region" description="Basic and acidic residues" evidence="16">
    <location>
        <begin position="916"/>
        <end position="949"/>
    </location>
</feature>
<feature type="transmembrane region" description="Helical" evidence="15">
    <location>
        <begin position="202"/>
        <end position="223"/>
    </location>
</feature>
<dbReference type="GO" id="GO:0004169">
    <property type="term" value="F:dolichyl-phosphate-mannose-protein mannosyltransferase activity"/>
    <property type="evidence" value="ECO:0007669"/>
    <property type="project" value="UniProtKB-UniRule"/>
</dbReference>
<dbReference type="SUPFAM" id="SSF82109">
    <property type="entry name" value="MIR domain"/>
    <property type="match status" value="1"/>
</dbReference>
<sequence>MAANVRVRRPPSPPPQQIYTPPPAQPRFPHPKHEHLDADERRTQASKPYFGGRRTSPGGLTLTPSEWKLLVLVVFVACIVRLFRISQPNSVVFDEVHFGKFASKYIKSQFFVDVHPPLAKLLITLAGFVFGYNGNFDFKEIAKVYENVPYVAMRMVPAILGVATVPLAYLTMRALECRATTALLATVLITFENGIVTQSRHILLDSPLLFFTALTTFLWVSFCNEDKRHPFSESWWTWLMLTGLSLGAVVSCKWVGLFTIATIGFSTISQLWCLLGDIRISPRLWIRHFLARALCLIVVPFLFYLFIFQIHFLILVNSGEGDGFMSAEFQHTLGGRSMQDTYADVAIGSAVTIRHINTQGGNLHSHAHAYPGGSGQQQVTLYPHSDLNNDWRIIAAKDSGHPETEWADEPLQYVTTGMKVRLRHIVTAKNLHSHDYRPPVSDVDFQNEVSGYGMVDFVGDANDDWVVEIEHGDKSDKESSIRVRTLRTVFRLRHAMTNCYLFSHKVKLPDWGFEQQEVTCNKNAMKANSLWMIETAIHPNLPPDAPKVNYRSPGFLEKFWELQKVMWVTNAGLTDRHIYDSRPHQWPRLRRGINFWVRDHKQIYLIGNPFVWWSSTLAAVAYISVRSLLILREKRGYRDFDNTKVVKYDSLCGFLFMGWFLHYGPFFLMTRQLFLHHYFPALYFAILLFCSFFDLMTAALRPKIRLQIGAVLMIVAIWNFWYLSPLAYGNQWTLHQCRRAQWVKSWDFSCNEFPVDYSGYSDKGPAATGIGAASIVGGEGRAPIIVDDAPPAGGNPPESESSVRLVGHPEPGRDIFAAEPIDPAKSQAIWEEEAKQPPEDKVVSTVAVAAAKVVNADELVKLNEHPGSSDTPVSPSDESPPSGNSNQSVEKPEDRPTSDEGRSSSDGESVSPNEPEPTKEHGPAVEEVAEADRVREELFNDHLDQGVET</sequence>
<dbReference type="GO" id="GO:0005789">
    <property type="term" value="C:endoplasmic reticulum membrane"/>
    <property type="evidence" value="ECO:0007669"/>
    <property type="project" value="UniProtKB-SubCell"/>
</dbReference>
<feature type="compositionally biased region" description="Basic and acidic residues" evidence="16">
    <location>
        <begin position="34"/>
        <end position="43"/>
    </location>
</feature>
<keyword evidence="5 15" id="KW-0328">Glycosyltransferase</keyword>
<feature type="domain" description="MIR" evidence="17">
    <location>
        <begin position="411"/>
        <end position="470"/>
    </location>
</feature>
<comment type="similarity">
    <text evidence="3 15">Belongs to the glycosyltransferase 39 family.</text>
</comment>
<dbReference type="InterPro" id="IPR032421">
    <property type="entry name" value="PMT_4TMC"/>
</dbReference>
<evidence type="ECO:0000256" key="8">
    <source>
        <dbReference type="ARBA" id="ARBA00022737"/>
    </source>
</evidence>
<dbReference type="EC" id="2.4.1.109" evidence="4 15"/>
<dbReference type="InterPro" id="IPR027005">
    <property type="entry name" value="PMT-like"/>
</dbReference>
<dbReference type="InterPro" id="IPR003342">
    <property type="entry name" value="ArnT-like_N"/>
</dbReference>
<feature type="transmembrane region" description="Helical" evidence="15">
    <location>
        <begin position="152"/>
        <end position="172"/>
    </location>
</feature>
<comment type="catalytic activity">
    <reaction evidence="14 15">
        <text>a di-trans,poly-cis-dolichyl beta-D-mannosyl phosphate + L-seryl-[protein] = 3-O-(alpha-D-mannosyl)-L-seryl-[protein] + a di-trans,poly-cis-dolichyl phosphate + H(+)</text>
        <dbReference type="Rhea" id="RHEA:17377"/>
        <dbReference type="Rhea" id="RHEA-COMP:9863"/>
        <dbReference type="Rhea" id="RHEA-COMP:13546"/>
        <dbReference type="Rhea" id="RHEA-COMP:19498"/>
        <dbReference type="Rhea" id="RHEA-COMP:19501"/>
        <dbReference type="ChEBI" id="CHEBI:15378"/>
        <dbReference type="ChEBI" id="CHEBI:29999"/>
        <dbReference type="ChEBI" id="CHEBI:57683"/>
        <dbReference type="ChEBI" id="CHEBI:58211"/>
        <dbReference type="ChEBI" id="CHEBI:137321"/>
        <dbReference type="EC" id="2.4.1.109"/>
    </reaction>
</comment>
<keyword evidence="9 15" id="KW-0256">Endoplasmic reticulum</keyword>
<dbReference type="SMART" id="SM00472">
    <property type="entry name" value="MIR"/>
    <property type="match status" value="3"/>
</dbReference>
<feature type="domain" description="MIR" evidence="17">
    <location>
        <begin position="478"/>
        <end position="536"/>
    </location>
</feature>
<dbReference type="CDD" id="cd23283">
    <property type="entry name" value="beta-trefoil_MIR_PMT1-like"/>
    <property type="match status" value="1"/>
</dbReference>
<dbReference type="EMBL" id="WIUZ02000012">
    <property type="protein sequence ID" value="KAF9782339.1"/>
    <property type="molecule type" value="Genomic_DNA"/>
</dbReference>
<dbReference type="AlphaFoldDB" id="A0A9P6L400"/>
<evidence type="ECO:0000256" key="7">
    <source>
        <dbReference type="ARBA" id="ARBA00022692"/>
    </source>
</evidence>
<keyword evidence="19" id="KW-1185">Reference proteome</keyword>
<name>A0A9P6L400_9AGAM</name>
<keyword evidence="8" id="KW-0677">Repeat</keyword>
<feature type="region of interest" description="Disordered" evidence="16">
    <location>
        <begin position="857"/>
        <end position="949"/>
    </location>
</feature>
<dbReference type="Gene3D" id="2.80.10.50">
    <property type="match status" value="1"/>
</dbReference>
<evidence type="ECO:0000256" key="5">
    <source>
        <dbReference type="ARBA" id="ARBA00022676"/>
    </source>
</evidence>
<reference evidence="18" key="2">
    <citation type="submission" date="2020-11" db="EMBL/GenBank/DDBJ databases">
        <authorList>
            <consortium name="DOE Joint Genome Institute"/>
            <person name="Kuo A."/>
            <person name="Miyauchi S."/>
            <person name="Kiss E."/>
            <person name="Drula E."/>
            <person name="Kohler A."/>
            <person name="Sanchez-Garcia M."/>
            <person name="Andreopoulos B."/>
            <person name="Barry K.W."/>
            <person name="Bonito G."/>
            <person name="Buee M."/>
            <person name="Carver A."/>
            <person name="Chen C."/>
            <person name="Cichocki N."/>
            <person name="Clum A."/>
            <person name="Culley D."/>
            <person name="Crous P.W."/>
            <person name="Fauchery L."/>
            <person name="Girlanda M."/>
            <person name="Hayes R."/>
            <person name="Keri Z."/>
            <person name="Labutti K."/>
            <person name="Lipzen A."/>
            <person name="Lombard V."/>
            <person name="Magnuson J."/>
            <person name="Maillard F."/>
            <person name="Morin E."/>
            <person name="Murat C."/>
            <person name="Nolan M."/>
            <person name="Ohm R."/>
            <person name="Pangilinan J."/>
            <person name="Pereira M."/>
            <person name="Perotto S."/>
            <person name="Peter M."/>
            <person name="Riley R."/>
            <person name="Sitrit Y."/>
            <person name="Stielow B."/>
            <person name="Szollosi G."/>
            <person name="Zifcakova L."/>
            <person name="Stursova M."/>
            <person name="Spatafora J.W."/>
            <person name="Tedersoo L."/>
            <person name="Vaario L.-M."/>
            <person name="Yamada A."/>
            <person name="Yan M."/>
            <person name="Wang P."/>
            <person name="Xu J."/>
            <person name="Bruns T."/>
            <person name="Baldrian P."/>
            <person name="Vilgalys R."/>
            <person name="Henrissat B."/>
            <person name="Grigoriev I.V."/>
            <person name="Hibbett D."/>
            <person name="Nagy L.G."/>
            <person name="Martin F.M."/>
        </authorList>
    </citation>
    <scope>NUCLEOTIDE SEQUENCE</scope>
    <source>
        <strain evidence="18">UH-Tt-Lm1</strain>
    </source>
</reference>
<evidence type="ECO:0000256" key="11">
    <source>
        <dbReference type="ARBA" id="ARBA00023136"/>
    </source>
</evidence>
<gene>
    <name evidence="18" type="ORF">BJ322DRAFT_1075668</name>
</gene>
<evidence type="ECO:0000256" key="13">
    <source>
        <dbReference type="ARBA" id="ARBA00045085"/>
    </source>
</evidence>
<feature type="compositionally biased region" description="Polar residues" evidence="16">
    <location>
        <begin position="866"/>
        <end position="889"/>
    </location>
</feature>
<evidence type="ECO:0000256" key="16">
    <source>
        <dbReference type="SAM" id="MobiDB-lite"/>
    </source>
</evidence>
<evidence type="ECO:0000256" key="4">
    <source>
        <dbReference type="ARBA" id="ARBA00012839"/>
    </source>
</evidence>
<feature type="transmembrane region" description="Helical" evidence="15">
    <location>
        <begin position="675"/>
        <end position="696"/>
    </location>
</feature>
<keyword evidence="6 15" id="KW-0808">Transferase</keyword>
<proteinExistence type="inferred from homology"/>
<evidence type="ECO:0000256" key="1">
    <source>
        <dbReference type="ARBA" id="ARBA00004477"/>
    </source>
</evidence>
<feature type="compositionally biased region" description="Pro residues" evidence="16">
    <location>
        <begin position="10"/>
        <end position="28"/>
    </location>
</feature>
<evidence type="ECO:0000256" key="15">
    <source>
        <dbReference type="RuleBase" id="RU367007"/>
    </source>
</evidence>
<feature type="transmembrane region" description="Helical" evidence="15">
    <location>
        <begin position="289"/>
        <end position="316"/>
    </location>
</feature>
<evidence type="ECO:0000313" key="18">
    <source>
        <dbReference type="EMBL" id="KAF9782339.1"/>
    </source>
</evidence>
<protein>
    <recommendedName>
        <fullName evidence="4 15">Dolichyl-phosphate-mannose--protein mannosyltransferase</fullName>
        <ecNumber evidence="4 15">2.4.1.109</ecNumber>
    </recommendedName>
</protein>
<dbReference type="PROSITE" id="PS50919">
    <property type="entry name" value="MIR"/>
    <property type="match status" value="3"/>
</dbReference>
<feature type="transmembrane region" description="Helical" evidence="15">
    <location>
        <begin position="708"/>
        <end position="728"/>
    </location>
</feature>
<feature type="transmembrane region" description="Helical" evidence="15">
    <location>
        <begin position="610"/>
        <end position="631"/>
    </location>
</feature>
<evidence type="ECO:0000256" key="9">
    <source>
        <dbReference type="ARBA" id="ARBA00022824"/>
    </source>
</evidence>
<keyword evidence="11 15" id="KW-0472">Membrane</keyword>